<dbReference type="EMBL" id="CP025958">
    <property type="protein sequence ID" value="AWM36494.1"/>
    <property type="molecule type" value="Genomic_DNA"/>
</dbReference>
<evidence type="ECO:0000313" key="2">
    <source>
        <dbReference type="Proteomes" id="UP000245802"/>
    </source>
</evidence>
<dbReference type="RefSeq" id="WP_071529369.1">
    <property type="nucleotide sequence ID" value="NZ_CP025958.1"/>
</dbReference>
<dbReference type="AlphaFoldDB" id="A0A2Z3H4F7"/>
<sequence length="63" mass="7017">MRERALSDEAAFLGAVRANPGDDTAWFAFADWLDARDDSQGGRVSVRFADLAPISLTRNCRMR</sequence>
<dbReference type="KEGG" id="gog:C1280_05300"/>
<dbReference type="Proteomes" id="UP000245802">
    <property type="component" value="Chromosome"/>
</dbReference>
<gene>
    <name evidence="1" type="ORF">C1280_05300</name>
</gene>
<organism evidence="1 2">
    <name type="scientific">Gemmata obscuriglobus</name>
    <dbReference type="NCBI Taxonomy" id="114"/>
    <lineage>
        <taxon>Bacteria</taxon>
        <taxon>Pseudomonadati</taxon>
        <taxon>Planctomycetota</taxon>
        <taxon>Planctomycetia</taxon>
        <taxon>Gemmatales</taxon>
        <taxon>Gemmataceae</taxon>
        <taxon>Gemmata</taxon>
    </lineage>
</organism>
<dbReference type="InterPro" id="IPR014338">
    <property type="entry name" value="CHP02996_rpt-companion-dom"/>
</dbReference>
<reference evidence="1 2" key="1">
    <citation type="submission" date="2018-01" db="EMBL/GenBank/DDBJ databases">
        <title>G. obscuriglobus.</title>
        <authorList>
            <person name="Franke J."/>
            <person name="Blomberg W."/>
            <person name="Selmecki A."/>
        </authorList>
    </citation>
    <scope>NUCLEOTIDE SEQUENCE [LARGE SCALE GENOMIC DNA]</scope>
    <source>
        <strain evidence="1 2">DSM 5831</strain>
    </source>
</reference>
<keyword evidence="2" id="KW-1185">Reference proteome</keyword>
<protein>
    <submittedName>
        <fullName evidence="1">TIGR02996 domain-containing protein</fullName>
    </submittedName>
</protein>
<evidence type="ECO:0000313" key="1">
    <source>
        <dbReference type="EMBL" id="AWM36494.1"/>
    </source>
</evidence>
<accession>A0A2Z3H4F7</accession>
<name>A0A2Z3H4F7_9BACT</name>
<dbReference type="NCBIfam" id="TIGR02996">
    <property type="entry name" value="rpt_mate_G_obs"/>
    <property type="match status" value="1"/>
</dbReference>
<proteinExistence type="predicted"/>